<dbReference type="InterPro" id="IPR015946">
    <property type="entry name" value="KH_dom-like_a/b"/>
</dbReference>
<comment type="caution">
    <text evidence="1">The sequence shown here is derived from an EMBL/GenBank/DDBJ whole genome shotgun (WGS) entry which is preliminary data.</text>
</comment>
<reference evidence="1" key="1">
    <citation type="journal article" date="2020" name="mSystems">
        <title>Genome- and Community-Level Interaction Insights into Carbon Utilization and Element Cycling Functions of Hydrothermarchaeota in Hydrothermal Sediment.</title>
        <authorList>
            <person name="Zhou Z."/>
            <person name="Liu Y."/>
            <person name="Xu W."/>
            <person name="Pan J."/>
            <person name="Luo Z.H."/>
            <person name="Li M."/>
        </authorList>
    </citation>
    <scope>NUCLEOTIDE SEQUENCE [LARGE SCALE GENOMIC DNA]</scope>
    <source>
        <strain evidence="1">HyVt-458</strain>
    </source>
</reference>
<dbReference type="EMBL" id="DRLF01000445">
    <property type="protein sequence ID" value="HEC07732.1"/>
    <property type="molecule type" value="Genomic_DNA"/>
</dbReference>
<accession>A0A831RX75</accession>
<dbReference type="AlphaFoldDB" id="A0A831RX75"/>
<name>A0A831RX75_9GAMM</name>
<dbReference type="Gene3D" id="3.30.300.20">
    <property type="match status" value="1"/>
</dbReference>
<dbReference type="PANTHER" id="PTHR39624:SF2">
    <property type="entry name" value="OSMC-LIKE PROTEIN"/>
    <property type="match status" value="1"/>
</dbReference>
<organism evidence="1">
    <name type="scientific">Thiolapillus brandeum</name>
    <dbReference type="NCBI Taxonomy" id="1076588"/>
    <lineage>
        <taxon>Bacteria</taxon>
        <taxon>Pseudomonadati</taxon>
        <taxon>Pseudomonadota</taxon>
        <taxon>Gammaproteobacteria</taxon>
        <taxon>Chromatiales</taxon>
        <taxon>Sedimenticolaceae</taxon>
        <taxon>Thiolapillus</taxon>
    </lineage>
</organism>
<dbReference type="Pfam" id="PF02566">
    <property type="entry name" value="OsmC"/>
    <property type="match status" value="1"/>
</dbReference>
<dbReference type="Proteomes" id="UP000886339">
    <property type="component" value="Unassembled WGS sequence"/>
</dbReference>
<proteinExistence type="predicted"/>
<protein>
    <submittedName>
        <fullName evidence="1">Osmotically inducible protein OsmC</fullName>
    </submittedName>
</protein>
<dbReference type="InterPro" id="IPR036102">
    <property type="entry name" value="OsmC/Ohrsf"/>
</dbReference>
<dbReference type="InterPro" id="IPR003718">
    <property type="entry name" value="OsmC/Ohr_fam"/>
</dbReference>
<gene>
    <name evidence="1" type="ORF">ENJ12_12830</name>
</gene>
<dbReference type="PANTHER" id="PTHR39624">
    <property type="entry name" value="PROTEIN INVOLVED IN RIMO-MEDIATED BETA-METHYLTHIOLATION OF RIBOSOMAL PROTEIN S12 YCAO"/>
    <property type="match status" value="1"/>
</dbReference>
<dbReference type="SUPFAM" id="SSF82784">
    <property type="entry name" value="OsmC-like"/>
    <property type="match status" value="1"/>
</dbReference>
<evidence type="ECO:0000313" key="1">
    <source>
        <dbReference type="EMBL" id="HEC07732.1"/>
    </source>
</evidence>
<sequence>MKQTLKVSFPGGKKVDVTAGDFHVQTDQCVKAGGEASAPEPFDLFLSSLASCAGIYALNFCQSRNLPTEGLSLDMDWERDDKPPFSARVHYRLTLPKDFPDKYRSSILKAMDLCTVKRYLHNPPEFTLEAV</sequence>